<keyword evidence="2" id="KW-1133">Transmembrane helix</keyword>
<name>A0A0L8GLM5_OCTBM</name>
<dbReference type="AlphaFoldDB" id="A0A0L8GLM5"/>
<keyword evidence="2" id="KW-0472">Membrane</keyword>
<organism evidence="3">
    <name type="scientific">Octopus bimaculoides</name>
    <name type="common">California two-spotted octopus</name>
    <dbReference type="NCBI Taxonomy" id="37653"/>
    <lineage>
        <taxon>Eukaryota</taxon>
        <taxon>Metazoa</taxon>
        <taxon>Spiralia</taxon>
        <taxon>Lophotrochozoa</taxon>
        <taxon>Mollusca</taxon>
        <taxon>Cephalopoda</taxon>
        <taxon>Coleoidea</taxon>
        <taxon>Octopodiformes</taxon>
        <taxon>Octopoda</taxon>
        <taxon>Incirrata</taxon>
        <taxon>Octopodidae</taxon>
        <taxon>Octopus</taxon>
    </lineage>
</organism>
<sequence>MVAAVGLSNLQHVNLESSRNLMVLGVSLFVGVSLPLWIQANQADIKTGNAELDQVLQILLGSNMFVGGFIGFVLDNTIPGTPEERGIIKWENIVDSKAKDTSGSYDTYSFPRPIQKLVDRWTWPVYVPFCPSYNSYISRLVKRIAACCSCRKKPTEPVPKHSIEIML</sequence>
<dbReference type="PANTHER" id="PTHR11119">
    <property type="entry name" value="XANTHINE-URACIL / VITAMIN C PERMEASE FAMILY MEMBER"/>
    <property type="match status" value="1"/>
</dbReference>
<reference evidence="3" key="1">
    <citation type="submission" date="2015-07" db="EMBL/GenBank/DDBJ databases">
        <title>MeaNS - Measles Nucleotide Surveillance Program.</title>
        <authorList>
            <person name="Tran T."/>
            <person name="Druce J."/>
        </authorList>
    </citation>
    <scope>NUCLEOTIDE SEQUENCE</scope>
    <source>
        <strain evidence="3">UCB-OBI-ISO-001</strain>
        <tissue evidence="3">Gonad</tissue>
    </source>
</reference>
<proteinExistence type="inferred from homology"/>
<evidence type="ECO:0000256" key="1">
    <source>
        <dbReference type="ARBA" id="ARBA00008821"/>
    </source>
</evidence>
<evidence type="ECO:0000313" key="3">
    <source>
        <dbReference type="EMBL" id="KOF77848.1"/>
    </source>
</evidence>
<feature type="transmembrane region" description="Helical" evidence="2">
    <location>
        <begin position="58"/>
        <end position="78"/>
    </location>
</feature>
<keyword evidence="2" id="KW-0812">Transmembrane</keyword>
<feature type="transmembrane region" description="Helical" evidence="2">
    <location>
        <begin position="21"/>
        <end position="38"/>
    </location>
</feature>
<comment type="similarity">
    <text evidence="1">Belongs to the nucleobase:cation symporter-2 (NCS2) (TC 2.A.40) family.</text>
</comment>
<protein>
    <submittedName>
        <fullName evidence="3">Uncharacterized protein</fullName>
    </submittedName>
</protein>
<accession>A0A0L8GLM5</accession>
<dbReference type="EMBL" id="KQ421295">
    <property type="protein sequence ID" value="KOF77848.1"/>
    <property type="molecule type" value="Genomic_DNA"/>
</dbReference>
<evidence type="ECO:0000256" key="2">
    <source>
        <dbReference type="SAM" id="Phobius"/>
    </source>
</evidence>
<dbReference type="OrthoDB" id="1641903at2759"/>
<gene>
    <name evidence="3" type="ORF">OCBIM_22031608mg</name>
</gene>
<dbReference type="STRING" id="37653.A0A0L8GLM5"/>